<comment type="caution">
    <text evidence="1">The sequence shown here is derived from an EMBL/GenBank/DDBJ whole genome shotgun (WGS) entry which is preliminary data.</text>
</comment>
<dbReference type="OrthoDB" id="8950194at2"/>
<keyword evidence="2" id="KW-1185">Reference proteome</keyword>
<proteinExistence type="predicted"/>
<evidence type="ECO:0000313" key="1">
    <source>
        <dbReference type="EMBL" id="RAK09911.1"/>
    </source>
</evidence>
<sequence length="633" mass="68887">MATAERTIDQSTSPLIDDLIGHYDETLVRIPRTDFMNLIDSAFKPVSVGEFLASSPAPRGTGALHVAGGYPFVEVSSASTDYDVMVGGLKLQLVPMGGEIHVEALGVAGELIQNTISAGYDGSVLPDYSAEVAVAANRARALRCPLVLPRGVIRVVDPEVLLPRDYAGNVNGFKIRGHSMMGSVVFYQPPLGRETEPMIWLDNNLVGLEGQDCRFMTQTAGAVFMRSYGAGVSQRHRFQRVDWSGTWAYGVTLEVDPDNPSAVPGGTGSGNNNSEYIFENCAAGVYNNHFIFLYGNSSDQNLNYHFRSCALWGWVTWAWMNYGGHVYVEQGDASGYAPNEECFLFVTRNTGHAQGICSLHIDGLRVEHKSNHALIADISWGDYGSVSLKRIDGSSQSFKSERVLNNSVIRIAAVNNPSPQTVIEGCDLMGYIDFRTASATYGGMPRAVVRDTTFRDFEFVEDAIRVTPASHSNFGANWSVEVVNCRTIIDEADRMYHPRHVPWDCNRGYLARAAGAPPKMRQHFCLNQFGSAPAAGDDFKVVLPINALLLKVHLECSNRGSSSSIVPEYEIRDADGIVLGTINSGGATLSAGFWTEITIQKRLSTNNKRILSVVPSAGTSVSAGVGLWLEYLA</sequence>
<name>A0A327XNX9_9RHOB</name>
<reference evidence="1 2" key="1">
    <citation type="submission" date="2018-06" db="EMBL/GenBank/DDBJ databases">
        <title>Genomic Encyclopedia of Archaeal and Bacterial Type Strains, Phase II (KMG-II): from individual species to whole genera.</title>
        <authorList>
            <person name="Goeker M."/>
        </authorList>
    </citation>
    <scope>NUCLEOTIDE SEQUENCE [LARGE SCALE GENOMIC DNA]</scope>
    <source>
        <strain evidence="1 2">DSM 22011</strain>
    </source>
</reference>
<organism evidence="1 2">
    <name type="scientific">Salipiger aestuarii</name>
    <dbReference type="NCBI Taxonomy" id="568098"/>
    <lineage>
        <taxon>Bacteria</taxon>
        <taxon>Pseudomonadati</taxon>
        <taxon>Pseudomonadota</taxon>
        <taxon>Alphaproteobacteria</taxon>
        <taxon>Rhodobacterales</taxon>
        <taxon>Roseobacteraceae</taxon>
        <taxon>Salipiger</taxon>
    </lineage>
</organism>
<dbReference type="RefSeq" id="WP_111551223.1">
    <property type="nucleotide sequence ID" value="NZ_LIQE01000068.1"/>
</dbReference>
<protein>
    <submittedName>
        <fullName evidence="1">Uncharacterized protein</fullName>
    </submittedName>
</protein>
<dbReference type="AlphaFoldDB" id="A0A327XNX9"/>
<gene>
    <name evidence="1" type="ORF">ATI53_10622</name>
</gene>
<accession>A0A327XNX9</accession>
<dbReference type="EMBL" id="QLMG01000062">
    <property type="protein sequence ID" value="RAK09911.1"/>
    <property type="molecule type" value="Genomic_DNA"/>
</dbReference>
<evidence type="ECO:0000313" key="2">
    <source>
        <dbReference type="Proteomes" id="UP000249165"/>
    </source>
</evidence>
<dbReference type="Proteomes" id="UP000249165">
    <property type="component" value="Unassembled WGS sequence"/>
</dbReference>